<dbReference type="InterPro" id="IPR007889">
    <property type="entry name" value="HTH_Psq"/>
</dbReference>
<reference evidence="4 5" key="1">
    <citation type="journal article" date="2019" name="Sci. Rep.">
        <title>Orb-weaving spider Araneus ventricosus genome elucidates the spidroin gene catalogue.</title>
        <authorList>
            <person name="Kono N."/>
            <person name="Nakamura H."/>
            <person name="Ohtoshi R."/>
            <person name="Moran D.A.P."/>
            <person name="Shinohara A."/>
            <person name="Yoshida Y."/>
            <person name="Fujiwara M."/>
            <person name="Mori M."/>
            <person name="Tomita M."/>
            <person name="Arakawa K."/>
        </authorList>
    </citation>
    <scope>NUCLEOTIDE SEQUENCE [LARGE SCALE GENOMIC DNA]</scope>
</reference>
<keyword evidence="5" id="KW-1185">Reference proteome</keyword>
<dbReference type="Pfam" id="PF04218">
    <property type="entry name" value="CENP-B_N"/>
    <property type="match status" value="1"/>
</dbReference>
<dbReference type="InterPro" id="IPR050863">
    <property type="entry name" value="CenT-Element_Derived"/>
</dbReference>
<accession>A0A4Y2HP36</accession>
<evidence type="ECO:0000259" key="3">
    <source>
        <dbReference type="PROSITE" id="PS50960"/>
    </source>
</evidence>
<sequence>MSGVKRKRNVLNVEQKLEILQNLDNGESARKLAKDYQIGVQTVRDIKNNKEKLITFTRDCDDKSVLSKRKSLKTTTYKDLYSALLQWFNQKRADDNAPPHPYESLLESDDGLITSKFLPPNVTAAIQPMDQGVISAMKWHYRSELLKNLIHEVITLPNFWKQYSLLDAVYGISAAWSKVKSSMLSRSWRKIIPLDKQSSSDIQEEYDNSILEQGNEFEGSENLDEENLEDWFQTDACEPGFQYFTD</sequence>
<feature type="DNA-binding region" description="H-T-H motif" evidence="2">
    <location>
        <begin position="29"/>
        <end position="49"/>
    </location>
</feature>
<dbReference type="Gene3D" id="1.10.10.10">
    <property type="entry name" value="Winged helix-like DNA-binding domain superfamily/Winged helix DNA-binding domain"/>
    <property type="match status" value="1"/>
</dbReference>
<evidence type="ECO:0000313" key="4">
    <source>
        <dbReference type="EMBL" id="GBM66849.1"/>
    </source>
</evidence>
<evidence type="ECO:0000256" key="1">
    <source>
        <dbReference type="ARBA" id="ARBA00004123"/>
    </source>
</evidence>
<keyword evidence="2" id="KW-0238">DNA-binding</keyword>
<name>A0A4Y2HP36_ARAVE</name>
<keyword evidence="2" id="KW-0539">Nucleus</keyword>
<gene>
    <name evidence="4" type="primary">JRKL_12</name>
    <name evidence="4" type="ORF">AVEN_128522_1</name>
</gene>
<dbReference type="InterPro" id="IPR004875">
    <property type="entry name" value="DDE_SF_endonuclease_dom"/>
</dbReference>
<dbReference type="EMBL" id="BGPR01002048">
    <property type="protein sequence ID" value="GBM66849.1"/>
    <property type="molecule type" value="Genomic_DNA"/>
</dbReference>
<dbReference type="OrthoDB" id="6428588at2759"/>
<dbReference type="GO" id="GO:0005634">
    <property type="term" value="C:nucleus"/>
    <property type="evidence" value="ECO:0007669"/>
    <property type="project" value="UniProtKB-SubCell"/>
</dbReference>
<comment type="subcellular location">
    <subcellularLocation>
        <location evidence="1 2">Nucleus</location>
    </subcellularLocation>
</comment>
<organism evidence="4 5">
    <name type="scientific">Araneus ventricosus</name>
    <name type="common">Orbweaver spider</name>
    <name type="synonym">Epeira ventricosa</name>
    <dbReference type="NCBI Taxonomy" id="182803"/>
    <lineage>
        <taxon>Eukaryota</taxon>
        <taxon>Metazoa</taxon>
        <taxon>Ecdysozoa</taxon>
        <taxon>Arthropoda</taxon>
        <taxon>Chelicerata</taxon>
        <taxon>Arachnida</taxon>
        <taxon>Araneae</taxon>
        <taxon>Araneomorphae</taxon>
        <taxon>Entelegynae</taxon>
        <taxon>Araneoidea</taxon>
        <taxon>Araneidae</taxon>
        <taxon>Araneus</taxon>
    </lineage>
</organism>
<dbReference type="PANTHER" id="PTHR19303:SF16">
    <property type="entry name" value="JERKY PROTEIN HOMOLOG-LIKE"/>
    <property type="match status" value="1"/>
</dbReference>
<comment type="caution">
    <text evidence="4">The sequence shown here is derived from an EMBL/GenBank/DDBJ whole genome shotgun (WGS) entry which is preliminary data.</text>
</comment>
<dbReference type="AlphaFoldDB" id="A0A4Y2HP36"/>
<dbReference type="GO" id="GO:0003677">
    <property type="term" value="F:DNA binding"/>
    <property type="evidence" value="ECO:0007669"/>
    <property type="project" value="UniProtKB-UniRule"/>
</dbReference>
<dbReference type="PANTHER" id="PTHR19303">
    <property type="entry name" value="TRANSPOSON"/>
    <property type="match status" value="1"/>
</dbReference>
<dbReference type="PROSITE" id="PS50960">
    <property type="entry name" value="HTH_PSQ"/>
    <property type="match status" value="1"/>
</dbReference>
<evidence type="ECO:0000256" key="2">
    <source>
        <dbReference type="PROSITE-ProRule" id="PRU00320"/>
    </source>
</evidence>
<dbReference type="InterPro" id="IPR009057">
    <property type="entry name" value="Homeodomain-like_sf"/>
</dbReference>
<dbReference type="Pfam" id="PF03184">
    <property type="entry name" value="DDE_1"/>
    <property type="match status" value="1"/>
</dbReference>
<evidence type="ECO:0000313" key="5">
    <source>
        <dbReference type="Proteomes" id="UP000499080"/>
    </source>
</evidence>
<dbReference type="SUPFAM" id="SSF46689">
    <property type="entry name" value="Homeodomain-like"/>
    <property type="match status" value="1"/>
</dbReference>
<dbReference type="Proteomes" id="UP000499080">
    <property type="component" value="Unassembled WGS sequence"/>
</dbReference>
<proteinExistence type="predicted"/>
<protein>
    <submittedName>
        <fullName evidence="4">Jerky-like</fullName>
    </submittedName>
</protein>
<dbReference type="InterPro" id="IPR036388">
    <property type="entry name" value="WH-like_DNA-bd_sf"/>
</dbReference>
<feature type="domain" description="HTH psq-type" evidence="3">
    <location>
        <begin position="1"/>
        <end position="53"/>
    </location>
</feature>